<protein>
    <submittedName>
        <fullName evidence="13">SusC/RagA family TonB-linked outer membrane protein</fullName>
    </submittedName>
</protein>
<dbReference type="InterPro" id="IPR012910">
    <property type="entry name" value="Plug_dom"/>
</dbReference>
<dbReference type="RefSeq" id="WP_379012571.1">
    <property type="nucleotide sequence ID" value="NZ_JBHSDC010000003.1"/>
</dbReference>
<comment type="caution">
    <text evidence="13">The sequence shown here is derived from an EMBL/GenBank/DDBJ whole genome shotgun (WGS) entry which is preliminary data.</text>
</comment>
<dbReference type="InterPro" id="IPR023997">
    <property type="entry name" value="TonB-dep_OMP_SusC/RagA_CS"/>
</dbReference>
<dbReference type="InterPro" id="IPR037066">
    <property type="entry name" value="Plug_dom_sf"/>
</dbReference>
<evidence type="ECO:0000313" key="14">
    <source>
        <dbReference type="Proteomes" id="UP001595906"/>
    </source>
</evidence>
<dbReference type="PROSITE" id="PS52016">
    <property type="entry name" value="TONB_DEPENDENT_REC_3"/>
    <property type="match status" value="1"/>
</dbReference>
<dbReference type="NCBIfam" id="TIGR04056">
    <property type="entry name" value="OMP_RagA_SusC"/>
    <property type="match status" value="1"/>
</dbReference>
<evidence type="ECO:0000256" key="10">
    <source>
        <dbReference type="SAM" id="SignalP"/>
    </source>
</evidence>
<keyword evidence="10" id="KW-0732">Signal</keyword>
<evidence type="ECO:0000313" key="13">
    <source>
        <dbReference type="EMBL" id="MFC4231184.1"/>
    </source>
</evidence>
<evidence type="ECO:0000256" key="9">
    <source>
        <dbReference type="RuleBase" id="RU003357"/>
    </source>
</evidence>
<evidence type="ECO:0000259" key="12">
    <source>
        <dbReference type="Pfam" id="PF07715"/>
    </source>
</evidence>
<dbReference type="Pfam" id="PF00593">
    <property type="entry name" value="TonB_dep_Rec_b-barrel"/>
    <property type="match status" value="1"/>
</dbReference>
<accession>A0ABV8PUB6</accession>
<keyword evidence="14" id="KW-1185">Reference proteome</keyword>
<gene>
    <name evidence="13" type="ORF">ACFOW1_04740</name>
</gene>
<feature type="domain" description="TonB-dependent receptor-like beta-barrel" evidence="11">
    <location>
        <begin position="387"/>
        <end position="807"/>
    </location>
</feature>
<dbReference type="SUPFAM" id="SSF56935">
    <property type="entry name" value="Porins"/>
    <property type="match status" value="1"/>
</dbReference>
<dbReference type="Pfam" id="PF13715">
    <property type="entry name" value="CarbopepD_reg_2"/>
    <property type="match status" value="1"/>
</dbReference>
<dbReference type="InterPro" id="IPR036942">
    <property type="entry name" value="Beta-barrel_TonB_sf"/>
</dbReference>
<dbReference type="InterPro" id="IPR000531">
    <property type="entry name" value="Beta-barrel_TonB"/>
</dbReference>
<dbReference type="InterPro" id="IPR008969">
    <property type="entry name" value="CarboxyPept-like_regulatory"/>
</dbReference>
<keyword evidence="7 8" id="KW-0998">Cell outer membrane</keyword>
<dbReference type="SUPFAM" id="SSF49464">
    <property type="entry name" value="Carboxypeptidase regulatory domain-like"/>
    <property type="match status" value="1"/>
</dbReference>
<keyword evidence="3 8" id="KW-1134">Transmembrane beta strand</keyword>
<reference evidence="14" key="1">
    <citation type="journal article" date="2019" name="Int. J. Syst. Evol. Microbiol.">
        <title>The Global Catalogue of Microorganisms (GCM) 10K type strain sequencing project: providing services to taxonomists for standard genome sequencing and annotation.</title>
        <authorList>
            <consortium name="The Broad Institute Genomics Platform"/>
            <consortium name="The Broad Institute Genome Sequencing Center for Infectious Disease"/>
            <person name="Wu L."/>
            <person name="Ma J."/>
        </authorList>
    </citation>
    <scope>NUCLEOTIDE SEQUENCE [LARGE SCALE GENOMIC DNA]</scope>
    <source>
        <strain evidence="14">CECT 8010</strain>
    </source>
</reference>
<evidence type="ECO:0000256" key="3">
    <source>
        <dbReference type="ARBA" id="ARBA00022452"/>
    </source>
</evidence>
<organism evidence="13 14">
    <name type="scientific">Parasediminibacterium paludis</name>
    <dbReference type="NCBI Taxonomy" id="908966"/>
    <lineage>
        <taxon>Bacteria</taxon>
        <taxon>Pseudomonadati</taxon>
        <taxon>Bacteroidota</taxon>
        <taxon>Chitinophagia</taxon>
        <taxon>Chitinophagales</taxon>
        <taxon>Chitinophagaceae</taxon>
        <taxon>Parasediminibacterium</taxon>
    </lineage>
</organism>
<evidence type="ECO:0000256" key="6">
    <source>
        <dbReference type="ARBA" id="ARBA00023136"/>
    </source>
</evidence>
<proteinExistence type="inferred from homology"/>
<dbReference type="Gene3D" id="2.170.130.10">
    <property type="entry name" value="TonB-dependent receptor, plug domain"/>
    <property type="match status" value="1"/>
</dbReference>
<dbReference type="InterPro" id="IPR039426">
    <property type="entry name" value="TonB-dep_rcpt-like"/>
</dbReference>
<evidence type="ECO:0000259" key="11">
    <source>
        <dbReference type="Pfam" id="PF00593"/>
    </source>
</evidence>
<dbReference type="Pfam" id="PF07715">
    <property type="entry name" value="Plug"/>
    <property type="match status" value="1"/>
</dbReference>
<evidence type="ECO:0000256" key="8">
    <source>
        <dbReference type="PROSITE-ProRule" id="PRU01360"/>
    </source>
</evidence>
<keyword evidence="4 8" id="KW-0812">Transmembrane</keyword>
<sequence>MNLKRLLIAALAFCFVTLANAQEKTVSGKVTDAKDGSALQGVSVFVKGSTKGTQTGPDGTFKIKVSSGATALTFSSVGFASQDVTIGTGDVFVKLVQNNASLNEVVVIGYGTTRKKDLSGSVTTVSSKDFVKGAITTPEQLISGKVAGVAITSNSGAPGSGSTIRIRGGASLNASNDPLIVVDGMPLDNGGISGVANPLSLINPNDIETFTILKDASATAIYGSRASNGVILITTKKGKSGKPTYSFSSQMSVASIAKKVDVFSADQIRSIVNTKGNASSAALLGSATTDWQNQIYQTALSQDNNLSVSGSLKKLPYRISVGFLNQDGILKTGNLQRTSLGINLSPMLLNNHLKIDLSLKGTYSQSRFANEGAIGSAVTFDPTQSVYSKSNRFGGYWEWLDPATTTGLKSLAPLNPLGLLLQRDDRSKVQRAVGNALIDYKLHFLPDLHALLNVGADLSEGKGTVLVPDSAASAYMRSPDKKHGGVNNQYRQTRQNTYLNFYFNYTKDIKSIKSRVEATAGYEYQDYLTMNYNFGDYTTDGTVISTPIYPFDKPENTLVSFMGRMIYTFDNKYILAGTIRRDGSSKFNPNNRWGTFPSGAFAWKIKEESFLKNVKAISDLKLRVSYGITGQQDGINNYDYISYYNLSGNQAEYQLGNNFYQMYRPGGYYYNRKWEQTATTNVALDYSILNGRVSGSVEYYYKKTTDLLNQINQPAGTNFSNKIVANIGSMENRGVEFTVNLQAIRSKDVTLDLAFNATYNQNKITKLTISDDPNYAGAQFGGISGGVGNTVLINSVGYNRGAFYVYKQVYDPVTNKPIDNLFADKNRDGIVNSADLYQYKGIDPKAFFGFSANLNYKKWNAGFVMRANVGNYVYNNVASSTGTLRNIINPIGFINNGSTDYLNTYFSGSGDKYFLSDYYVQNASFLRMDNINVGYNAGKIFNKRANLRVSANVQNVFVVTKYKGLDPEINGGIDNNFYPRPRTFVLGLNLDF</sequence>
<evidence type="ECO:0000256" key="5">
    <source>
        <dbReference type="ARBA" id="ARBA00023077"/>
    </source>
</evidence>
<evidence type="ECO:0000256" key="1">
    <source>
        <dbReference type="ARBA" id="ARBA00004571"/>
    </source>
</evidence>
<feature type="signal peptide" evidence="10">
    <location>
        <begin position="1"/>
        <end position="21"/>
    </location>
</feature>
<keyword evidence="6 8" id="KW-0472">Membrane</keyword>
<comment type="subcellular location">
    <subcellularLocation>
        <location evidence="1 8">Cell outer membrane</location>
        <topology evidence="1 8">Multi-pass membrane protein</topology>
    </subcellularLocation>
</comment>
<evidence type="ECO:0000256" key="4">
    <source>
        <dbReference type="ARBA" id="ARBA00022692"/>
    </source>
</evidence>
<keyword evidence="2 8" id="KW-0813">Transport</keyword>
<dbReference type="NCBIfam" id="TIGR04057">
    <property type="entry name" value="SusC_RagA_signa"/>
    <property type="match status" value="1"/>
</dbReference>
<keyword evidence="5 9" id="KW-0798">TonB box</keyword>
<dbReference type="EMBL" id="JBHSDC010000003">
    <property type="protein sequence ID" value="MFC4231184.1"/>
    <property type="molecule type" value="Genomic_DNA"/>
</dbReference>
<dbReference type="Gene3D" id="2.60.40.1120">
    <property type="entry name" value="Carboxypeptidase-like, regulatory domain"/>
    <property type="match status" value="1"/>
</dbReference>
<comment type="similarity">
    <text evidence="8 9">Belongs to the TonB-dependent receptor family.</text>
</comment>
<name>A0ABV8PUB6_9BACT</name>
<evidence type="ECO:0000256" key="2">
    <source>
        <dbReference type="ARBA" id="ARBA00022448"/>
    </source>
</evidence>
<dbReference type="InterPro" id="IPR023996">
    <property type="entry name" value="TonB-dep_OMP_SusC/RagA"/>
</dbReference>
<feature type="domain" description="TonB-dependent receptor plug" evidence="12">
    <location>
        <begin position="115"/>
        <end position="230"/>
    </location>
</feature>
<evidence type="ECO:0000256" key="7">
    <source>
        <dbReference type="ARBA" id="ARBA00023237"/>
    </source>
</evidence>
<feature type="chain" id="PRO_5046831295" evidence="10">
    <location>
        <begin position="22"/>
        <end position="992"/>
    </location>
</feature>
<dbReference type="Gene3D" id="2.40.170.20">
    <property type="entry name" value="TonB-dependent receptor, beta-barrel domain"/>
    <property type="match status" value="1"/>
</dbReference>
<dbReference type="Proteomes" id="UP001595906">
    <property type="component" value="Unassembled WGS sequence"/>
</dbReference>